<dbReference type="Proteomes" id="UP000268014">
    <property type="component" value="Unassembled WGS sequence"/>
</dbReference>
<dbReference type="STRING" id="6290.A0A0N4W542"/>
<feature type="domain" description="DDE Tnp4" evidence="3">
    <location>
        <begin position="29"/>
        <end position="168"/>
    </location>
</feature>
<evidence type="ECO:0000256" key="2">
    <source>
        <dbReference type="ARBA" id="ARBA00022723"/>
    </source>
</evidence>
<organism evidence="6">
    <name type="scientific">Haemonchus placei</name>
    <name type="common">Barber's pole worm</name>
    <dbReference type="NCBI Taxonomy" id="6290"/>
    <lineage>
        <taxon>Eukaryota</taxon>
        <taxon>Metazoa</taxon>
        <taxon>Ecdysozoa</taxon>
        <taxon>Nematoda</taxon>
        <taxon>Chromadorea</taxon>
        <taxon>Rhabditida</taxon>
        <taxon>Rhabditina</taxon>
        <taxon>Rhabditomorpha</taxon>
        <taxon>Strongyloidea</taxon>
        <taxon>Trichostrongylidae</taxon>
        <taxon>Haemonchus</taxon>
    </lineage>
</organism>
<comment type="cofactor">
    <cofactor evidence="1">
        <name>a divalent metal cation</name>
        <dbReference type="ChEBI" id="CHEBI:60240"/>
    </cofactor>
</comment>
<evidence type="ECO:0000313" key="5">
    <source>
        <dbReference type="Proteomes" id="UP000268014"/>
    </source>
</evidence>
<accession>A0A0N4W542</accession>
<evidence type="ECO:0000259" key="3">
    <source>
        <dbReference type="Pfam" id="PF13359"/>
    </source>
</evidence>
<dbReference type="InterPro" id="IPR027806">
    <property type="entry name" value="HARBI1_dom"/>
</dbReference>
<gene>
    <name evidence="4" type="ORF">HPLM_LOCUS5046</name>
</gene>
<keyword evidence="2" id="KW-0479">Metal-binding</keyword>
<proteinExistence type="predicted"/>
<evidence type="ECO:0000256" key="1">
    <source>
        <dbReference type="ARBA" id="ARBA00001968"/>
    </source>
</evidence>
<protein>
    <submittedName>
        <fullName evidence="6">DDE Tnp4 domain-containing protein</fullName>
    </submittedName>
</protein>
<sequence>MLLLKRRRDIIIRGLWDFGNENKPAHSGGSCFDYKLTHSITLLALVDCENRILAFDAGAPGRVGDADTDRQQRPFVPSHARLGNVGPVQYHILIDCGFAQGHRFVRPYKRAKADTPGKRRFNAKHSGAWRAVESTFGMLSRRFGLFQTTIQMEPSHAAAVVVSLVLHNLVLGWWMQSREAEGLPSEIL</sequence>
<dbReference type="OrthoDB" id="5856320at2759"/>
<evidence type="ECO:0000313" key="6">
    <source>
        <dbReference type="WBParaSite" id="HPLM_0000505401-mRNA-1"/>
    </source>
</evidence>
<reference evidence="6" key="1">
    <citation type="submission" date="2017-02" db="UniProtKB">
        <authorList>
            <consortium name="WormBaseParasite"/>
        </authorList>
    </citation>
    <scope>IDENTIFICATION</scope>
</reference>
<dbReference type="WBParaSite" id="HPLM_0000505401-mRNA-1">
    <property type="protein sequence ID" value="HPLM_0000505401-mRNA-1"/>
    <property type="gene ID" value="HPLM_0000505401"/>
</dbReference>
<dbReference type="EMBL" id="UZAF01016283">
    <property type="protein sequence ID" value="VDO24728.1"/>
    <property type="molecule type" value="Genomic_DNA"/>
</dbReference>
<evidence type="ECO:0000313" key="4">
    <source>
        <dbReference type="EMBL" id="VDO24728.1"/>
    </source>
</evidence>
<name>A0A0N4W542_HAEPC</name>
<dbReference type="GO" id="GO:0046872">
    <property type="term" value="F:metal ion binding"/>
    <property type="evidence" value="ECO:0007669"/>
    <property type="project" value="UniProtKB-KW"/>
</dbReference>
<dbReference type="AlphaFoldDB" id="A0A0N4W542"/>
<keyword evidence="5" id="KW-1185">Reference proteome</keyword>
<dbReference type="Pfam" id="PF13359">
    <property type="entry name" value="DDE_Tnp_4"/>
    <property type="match status" value="1"/>
</dbReference>
<reference evidence="4 5" key="2">
    <citation type="submission" date="2018-11" db="EMBL/GenBank/DDBJ databases">
        <authorList>
            <consortium name="Pathogen Informatics"/>
        </authorList>
    </citation>
    <scope>NUCLEOTIDE SEQUENCE [LARGE SCALE GENOMIC DNA]</scope>
    <source>
        <strain evidence="4 5">MHpl1</strain>
    </source>
</reference>